<evidence type="ECO:0000313" key="1">
    <source>
        <dbReference type="EMBL" id="KAJ7009724.1"/>
    </source>
</evidence>
<keyword evidence="2" id="KW-1185">Reference proteome</keyword>
<organism evidence="1 2">
    <name type="scientific">Populus alba x Populus x berolinensis</name>
    <dbReference type="NCBI Taxonomy" id="444605"/>
    <lineage>
        <taxon>Eukaryota</taxon>
        <taxon>Viridiplantae</taxon>
        <taxon>Streptophyta</taxon>
        <taxon>Embryophyta</taxon>
        <taxon>Tracheophyta</taxon>
        <taxon>Spermatophyta</taxon>
        <taxon>Magnoliopsida</taxon>
        <taxon>eudicotyledons</taxon>
        <taxon>Gunneridae</taxon>
        <taxon>Pentapetalae</taxon>
        <taxon>rosids</taxon>
        <taxon>fabids</taxon>
        <taxon>Malpighiales</taxon>
        <taxon>Salicaceae</taxon>
        <taxon>Saliceae</taxon>
        <taxon>Populus</taxon>
    </lineage>
</organism>
<protein>
    <submittedName>
        <fullName evidence="1">Uncharacterized protein</fullName>
    </submittedName>
</protein>
<reference evidence="1 2" key="1">
    <citation type="journal article" date="2023" name="Mol. Ecol. Resour.">
        <title>Chromosome-level genome assembly of a triploid poplar Populus alba 'Berolinensis'.</title>
        <authorList>
            <person name="Chen S."/>
            <person name="Yu Y."/>
            <person name="Wang X."/>
            <person name="Wang S."/>
            <person name="Zhang T."/>
            <person name="Zhou Y."/>
            <person name="He R."/>
            <person name="Meng N."/>
            <person name="Wang Y."/>
            <person name="Liu W."/>
            <person name="Liu Z."/>
            <person name="Liu J."/>
            <person name="Guo Q."/>
            <person name="Huang H."/>
            <person name="Sederoff R.R."/>
            <person name="Wang G."/>
            <person name="Qu G."/>
            <person name="Chen S."/>
        </authorList>
    </citation>
    <scope>NUCLEOTIDE SEQUENCE [LARGE SCALE GENOMIC DNA]</scope>
    <source>
        <strain evidence="1">SC-2020</strain>
    </source>
</reference>
<gene>
    <name evidence="1" type="ORF">NC653_000433</name>
</gene>
<sequence>MKINSVLLRFQESKHKQVGNFYFYFRFFSMIIK</sequence>
<proteinExistence type="predicted"/>
<dbReference type="EMBL" id="JAQIZT010000001">
    <property type="protein sequence ID" value="KAJ7009724.1"/>
    <property type="molecule type" value="Genomic_DNA"/>
</dbReference>
<comment type="caution">
    <text evidence="1">The sequence shown here is derived from an EMBL/GenBank/DDBJ whole genome shotgun (WGS) entry which is preliminary data.</text>
</comment>
<evidence type="ECO:0000313" key="2">
    <source>
        <dbReference type="Proteomes" id="UP001164929"/>
    </source>
</evidence>
<accession>A0AAD6RJ22</accession>
<dbReference type="Proteomes" id="UP001164929">
    <property type="component" value="Chromosome 1"/>
</dbReference>
<name>A0AAD6RJ22_9ROSI</name>
<dbReference type="AlphaFoldDB" id="A0AAD6RJ22"/>